<evidence type="ECO:0000256" key="2">
    <source>
        <dbReference type="ARBA" id="ARBA00022692"/>
    </source>
</evidence>
<dbReference type="InterPro" id="IPR036259">
    <property type="entry name" value="MFS_trans_sf"/>
</dbReference>
<dbReference type="EMBL" id="JASAOG010000094">
    <property type="protein sequence ID" value="KAK0052552.1"/>
    <property type="molecule type" value="Genomic_DNA"/>
</dbReference>
<feature type="transmembrane region" description="Helical" evidence="5">
    <location>
        <begin position="159"/>
        <end position="177"/>
    </location>
</feature>
<evidence type="ECO:0000256" key="5">
    <source>
        <dbReference type="SAM" id="Phobius"/>
    </source>
</evidence>
<feature type="transmembrane region" description="Helical" evidence="5">
    <location>
        <begin position="354"/>
        <end position="374"/>
    </location>
</feature>
<dbReference type="InterPro" id="IPR005828">
    <property type="entry name" value="MFS_sugar_transport-like"/>
</dbReference>
<feature type="transmembrane region" description="Helical" evidence="5">
    <location>
        <begin position="386"/>
        <end position="407"/>
    </location>
</feature>
<organism evidence="7 8">
    <name type="scientific">Biomphalaria pfeifferi</name>
    <name type="common">Bloodfluke planorb</name>
    <name type="synonym">Freshwater snail</name>
    <dbReference type="NCBI Taxonomy" id="112525"/>
    <lineage>
        <taxon>Eukaryota</taxon>
        <taxon>Metazoa</taxon>
        <taxon>Spiralia</taxon>
        <taxon>Lophotrochozoa</taxon>
        <taxon>Mollusca</taxon>
        <taxon>Gastropoda</taxon>
        <taxon>Heterobranchia</taxon>
        <taxon>Euthyneura</taxon>
        <taxon>Panpulmonata</taxon>
        <taxon>Hygrophila</taxon>
        <taxon>Lymnaeoidea</taxon>
        <taxon>Planorbidae</taxon>
        <taxon>Biomphalaria</taxon>
    </lineage>
</organism>
<dbReference type="GO" id="GO:0016020">
    <property type="term" value="C:membrane"/>
    <property type="evidence" value="ECO:0007669"/>
    <property type="project" value="UniProtKB-SubCell"/>
</dbReference>
<comment type="subcellular location">
    <subcellularLocation>
        <location evidence="1">Membrane</location>
        <topology evidence="1">Multi-pass membrane protein</topology>
    </subcellularLocation>
</comment>
<evidence type="ECO:0000256" key="3">
    <source>
        <dbReference type="ARBA" id="ARBA00022989"/>
    </source>
</evidence>
<protein>
    <submittedName>
        <fullName evidence="7">Solute carrier family 22 member 5</fullName>
    </submittedName>
</protein>
<feature type="transmembrane region" description="Helical" evidence="5">
    <location>
        <begin position="245"/>
        <end position="264"/>
    </location>
</feature>
<keyword evidence="8" id="KW-1185">Reference proteome</keyword>
<keyword evidence="2 5" id="KW-0812">Transmembrane</keyword>
<evidence type="ECO:0000259" key="6">
    <source>
        <dbReference type="PROSITE" id="PS50850"/>
    </source>
</evidence>
<feature type="transmembrane region" description="Helical" evidence="5">
    <location>
        <begin position="25"/>
        <end position="46"/>
    </location>
</feature>
<dbReference type="PROSITE" id="PS50850">
    <property type="entry name" value="MFS"/>
    <property type="match status" value="1"/>
</dbReference>
<dbReference type="GO" id="GO:0022857">
    <property type="term" value="F:transmembrane transporter activity"/>
    <property type="evidence" value="ECO:0007669"/>
    <property type="project" value="InterPro"/>
</dbReference>
<dbReference type="PANTHER" id="PTHR24064">
    <property type="entry name" value="SOLUTE CARRIER FAMILY 22 MEMBER"/>
    <property type="match status" value="1"/>
</dbReference>
<reference evidence="7" key="1">
    <citation type="journal article" date="2023" name="PLoS Negl. Trop. Dis.">
        <title>A genome sequence for Biomphalaria pfeifferi, the major vector snail for the human-infecting parasite Schistosoma mansoni.</title>
        <authorList>
            <person name="Bu L."/>
            <person name="Lu L."/>
            <person name="Laidemitt M.R."/>
            <person name="Zhang S.M."/>
            <person name="Mutuku M."/>
            <person name="Mkoji G."/>
            <person name="Steinauer M."/>
            <person name="Loker E.S."/>
        </authorList>
    </citation>
    <scope>NUCLEOTIDE SEQUENCE</scope>
    <source>
        <strain evidence="7">KasaAsao</strain>
    </source>
</reference>
<dbReference type="InterPro" id="IPR020846">
    <property type="entry name" value="MFS_dom"/>
</dbReference>
<name>A0AAD8BDY9_BIOPF</name>
<feature type="transmembrane region" description="Helical" evidence="5">
    <location>
        <begin position="511"/>
        <end position="531"/>
    </location>
</feature>
<dbReference type="Gene3D" id="1.20.1250.20">
    <property type="entry name" value="MFS general substrate transporter like domains"/>
    <property type="match status" value="1"/>
</dbReference>
<keyword evidence="4 5" id="KW-0472">Membrane</keyword>
<sequence>MEQGAVIDQVLYALKWNGFYQKSRLAIILAAYVTGALHYISVVFIGRSVPHQCRRLLSLNLTIHDESFNVLSNSTDVPYRVSYGQCRIDVKNDTDLIFTTHCREGYEYVEAKMSSFVSEWDLVCEKEYFSDASQTVLAGGYIFGALFMSRFADAYGRKVPYILVSLVFFVVEVVSAFSPTYSFFMVLKFVLGASGACMYQFGHIQLLELMPTSHRALIEKLNSFMWTASMLLLCLVAYLTRDLDWQYTMVILAMFTSYAPFLWWTTDESIRWLCASKRYQEVERIVEKIARINGVDPKTALDVLKENGYSHKDQELNDIGLEVLTDSVPQVTSTVDQQGNNDIKLSKLLINRRFLIVTSIMSSIWFVDALSYDGLLLVSPSLHEDFYLGFVLAVVIEFPATILFCLLINRIGRKKCIAIFHLLAGFFLVVSTVLLQTTISEYIPYHYWISLLLSLLGRLALTTGYSSVLIFVPESFPTSVRNIGFGMTCAVSSSASLLAPYTRTLSRHLPWAPNVCFGVMCIVVPLLVVLLPETRGLELSQTLDDMEKVTQKTTKTQP</sequence>
<evidence type="ECO:0000256" key="4">
    <source>
        <dbReference type="ARBA" id="ARBA00023136"/>
    </source>
</evidence>
<feature type="transmembrane region" description="Helical" evidence="5">
    <location>
        <begin position="221"/>
        <end position="239"/>
    </location>
</feature>
<feature type="transmembrane region" description="Helical" evidence="5">
    <location>
        <begin position="483"/>
        <end position="499"/>
    </location>
</feature>
<evidence type="ECO:0000256" key="1">
    <source>
        <dbReference type="ARBA" id="ARBA00004141"/>
    </source>
</evidence>
<keyword evidence="3 5" id="KW-1133">Transmembrane helix</keyword>
<comment type="caution">
    <text evidence="7">The sequence shown here is derived from an EMBL/GenBank/DDBJ whole genome shotgun (WGS) entry which is preliminary data.</text>
</comment>
<dbReference type="Proteomes" id="UP001233172">
    <property type="component" value="Unassembled WGS sequence"/>
</dbReference>
<dbReference type="InterPro" id="IPR005829">
    <property type="entry name" value="Sugar_transporter_CS"/>
</dbReference>
<accession>A0AAD8BDY9</accession>
<dbReference type="PROSITE" id="PS00216">
    <property type="entry name" value="SUGAR_TRANSPORT_1"/>
    <property type="match status" value="1"/>
</dbReference>
<dbReference type="SUPFAM" id="SSF103473">
    <property type="entry name" value="MFS general substrate transporter"/>
    <property type="match status" value="1"/>
</dbReference>
<feature type="domain" description="Major facilitator superfamily (MFS) profile" evidence="6">
    <location>
        <begin position="27"/>
        <end position="536"/>
    </location>
</feature>
<dbReference type="Pfam" id="PF00083">
    <property type="entry name" value="Sugar_tr"/>
    <property type="match status" value="1"/>
</dbReference>
<feature type="transmembrane region" description="Helical" evidence="5">
    <location>
        <begin position="183"/>
        <end position="201"/>
    </location>
</feature>
<dbReference type="AlphaFoldDB" id="A0AAD8BDY9"/>
<feature type="transmembrane region" description="Helical" evidence="5">
    <location>
        <begin position="445"/>
        <end position="471"/>
    </location>
</feature>
<proteinExistence type="predicted"/>
<feature type="transmembrane region" description="Helical" evidence="5">
    <location>
        <begin position="419"/>
        <end position="439"/>
    </location>
</feature>
<gene>
    <name evidence="7" type="ORF">Bpfe_018136</name>
</gene>
<reference evidence="7" key="2">
    <citation type="submission" date="2023-04" db="EMBL/GenBank/DDBJ databases">
        <authorList>
            <person name="Bu L."/>
            <person name="Lu L."/>
            <person name="Laidemitt M.R."/>
            <person name="Zhang S.M."/>
            <person name="Mutuku M."/>
            <person name="Mkoji G."/>
            <person name="Steinauer M."/>
            <person name="Loker E.S."/>
        </authorList>
    </citation>
    <scope>NUCLEOTIDE SEQUENCE</scope>
    <source>
        <strain evidence="7">KasaAsao</strain>
        <tissue evidence="7">Whole Snail</tissue>
    </source>
</reference>
<evidence type="ECO:0000313" key="8">
    <source>
        <dbReference type="Proteomes" id="UP001233172"/>
    </source>
</evidence>
<evidence type="ECO:0000313" key="7">
    <source>
        <dbReference type="EMBL" id="KAK0052552.1"/>
    </source>
</evidence>